<gene>
    <name evidence="4" type="ORF">CCR82_16855</name>
</gene>
<dbReference type="Pfam" id="PF13180">
    <property type="entry name" value="PDZ_2"/>
    <property type="match status" value="1"/>
</dbReference>
<feature type="signal peptide" evidence="1">
    <location>
        <begin position="1"/>
        <end position="35"/>
    </location>
</feature>
<dbReference type="SUPFAM" id="SSF159501">
    <property type="entry name" value="EreA/ChaN-like"/>
    <property type="match status" value="1"/>
</dbReference>
<dbReference type="RefSeq" id="WP_201246996.1">
    <property type="nucleotide sequence ID" value="NZ_NHSF01000077.1"/>
</dbReference>
<accession>A0AAJ0UIJ7</accession>
<reference evidence="4" key="2">
    <citation type="journal article" date="2020" name="Microorganisms">
        <title>Osmotic Adaptation and Compatible Solute Biosynthesis of Phototrophic Bacteria as Revealed from Genome Analyses.</title>
        <authorList>
            <person name="Imhoff J.F."/>
            <person name="Rahn T."/>
            <person name="Kunzel S."/>
            <person name="Keller A."/>
            <person name="Neulinger S.C."/>
        </authorList>
    </citation>
    <scope>NUCLEOTIDE SEQUENCE</scope>
    <source>
        <strain evidence="4">DSM 4395</strain>
    </source>
</reference>
<feature type="domain" description="Haem-binding uptake Tiki superfamily ChaN" evidence="2">
    <location>
        <begin position="56"/>
        <end position="262"/>
    </location>
</feature>
<dbReference type="InterPro" id="IPR001478">
    <property type="entry name" value="PDZ"/>
</dbReference>
<dbReference type="Gene3D" id="3.40.50.11550">
    <property type="match status" value="1"/>
</dbReference>
<dbReference type="CDD" id="cd14727">
    <property type="entry name" value="ChanN-like"/>
    <property type="match status" value="1"/>
</dbReference>
<dbReference type="SUPFAM" id="SSF50156">
    <property type="entry name" value="PDZ domain-like"/>
    <property type="match status" value="1"/>
</dbReference>
<keyword evidence="1" id="KW-0732">Signal</keyword>
<protein>
    <submittedName>
        <fullName evidence="4">Iron-regulated protein</fullName>
    </submittedName>
</protein>
<dbReference type="InterPro" id="IPR007314">
    <property type="entry name" value="Cofac_haem-bd_dom"/>
</dbReference>
<comment type="caution">
    <text evidence="4">The sequence shown here is derived from an EMBL/GenBank/DDBJ whole genome shotgun (WGS) entry which is preliminary data.</text>
</comment>
<dbReference type="Gene3D" id="2.30.42.10">
    <property type="match status" value="1"/>
</dbReference>
<evidence type="ECO:0000256" key="1">
    <source>
        <dbReference type="SAM" id="SignalP"/>
    </source>
</evidence>
<feature type="domain" description="PDZ" evidence="3">
    <location>
        <begin position="302"/>
        <end position="372"/>
    </location>
</feature>
<dbReference type="Proteomes" id="UP001296967">
    <property type="component" value="Unassembled WGS sequence"/>
</dbReference>
<evidence type="ECO:0000313" key="5">
    <source>
        <dbReference type="Proteomes" id="UP001296967"/>
    </source>
</evidence>
<evidence type="ECO:0000259" key="2">
    <source>
        <dbReference type="Pfam" id="PF04187"/>
    </source>
</evidence>
<evidence type="ECO:0000313" key="4">
    <source>
        <dbReference type="EMBL" id="MBK5932156.1"/>
    </source>
</evidence>
<reference evidence="4" key="1">
    <citation type="submission" date="2017-05" db="EMBL/GenBank/DDBJ databases">
        <authorList>
            <person name="Imhoff J.F."/>
            <person name="Rahn T."/>
            <person name="Kuenzel S."/>
            <person name="Neulinger S.C."/>
        </authorList>
    </citation>
    <scope>NUCLEOTIDE SEQUENCE</scope>
    <source>
        <strain evidence="4">DSM 4395</strain>
    </source>
</reference>
<sequence>MTLRSPLFSRIPTSLPKALVLMLMLAISSVSVASADDTDPQTKVLDVSSLGELDDLIEQLADDRVVFIGETHDRYEDHLNQLAIIRGLHERGHPIAIGMESFQQPFQDQLDAYIAGDLSETQLLRETEYFERWRFDYRLYRPILRYAREQGIALIALNLPREITDQVGDGGIASLTAEETALIPTEIDREDTAYLAHLKRIFELHPKGDDASFEHFLEVQLLWDEGMAERAVRWLRDNPESQLIVLAGTGHVEYGRGIPKRVERRLPVSMSVVMSGRQRPFDPAMADYLLYPRPVDLPQIGLMGVMLDTDSEGEGVAVQGFAQQSGAREAGLKAGDRIIAIGDVAIDAYADIRIALMDSQPGQQMPVAVLRDLLVGGAKPLRFEITLQ</sequence>
<organism evidence="4 5">
    <name type="scientific">Halochromatium salexigens</name>
    <name type="common">Chromatium salexigens</name>
    <dbReference type="NCBI Taxonomy" id="49447"/>
    <lineage>
        <taxon>Bacteria</taxon>
        <taxon>Pseudomonadati</taxon>
        <taxon>Pseudomonadota</taxon>
        <taxon>Gammaproteobacteria</taxon>
        <taxon>Chromatiales</taxon>
        <taxon>Chromatiaceae</taxon>
        <taxon>Halochromatium</taxon>
    </lineage>
</organism>
<dbReference type="InterPro" id="IPR036034">
    <property type="entry name" value="PDZ_sf"/>
</dbReference>
<keyword evidence="5" id="KW-1185">Reference proteome</keyword>
<dbReference type="EMBL" id="NHSF01000077">
    <property type="protein sequence ID" value="MBK5932156.1"/>
    <property type="molecule type" value="Genomic_DNA"/>
</dbReference>
<dbReference type="Pfam" id="PF04187">
    <property type="entry name" value="Cofac_haem_bdg"/>
    <property type="match status" value="1"/>
</dbReference>
<dbReference type="AlphaFoldDB" id="A0AAJ0UIJ7"/>
<name>A0AAJ0UIJ7_HALSE</name>
<evidence type="ECO:0000259" key="3">
    <source>
        <dbReference type="Pfam" id="PF13180"/>
    </source>
</evidence>
<proteinExistence type="predicted"/>
<feature type="chain" id="PRO_5042504624" evidence="1">
    <location>
        <begin position="36"/>
        <end position="388"/>
    </location>
</feature>